<proteinExistence type="predicted"/>
<dbReference type="InterPro" id="IPR001841">
    <property type="entry name" value="Znf_RING"/>
</dbReference>
<dbReference type="eggNOG" id="ENOG502QSQ8">
    <property type="taxonomic scope" value="Eukaryota"/>
</dbReference>
<dbReference type="PANTHER" id="PTHR25462:SF296">
    <property type="entry name" value="MEIOTIC P26, ISOFORM F"/>
    <property type="match status" value="1"/>
</dbReference>
<evidence type="ECO:0000256" key="2">
    <source>
        <dbReference type="ARBA" id="ARBA00022771"/>
    </source>
</evidence>
<evidence type="ECO:0000256" key="5">
    <source>
        <dbReference type="SAM" id="MobiDB-lite"/>
    </source>
</evidence>
<keyword evidence="2 4" id="KW-0863">Zinc-finger</keyword>
<keyword evidence="3" id="KW-0862">Zinc</keyword>
<feature type="region of interest" description="Disordered" evidence="5">
    <location>
        <begin position="384"/>
        <end position="413"/>
    </location>
</feature>
<dbReference type="PROSITE" id="PS00518">
    <property type="entry name" value="ZF_RING_1"/>
    <property type="match status" value="1"/>
</dbReference>
<dbReference type="InterPro" id="IPR013083">
    <property type="entry name" value="Znf_RING/FYVE/PHD"/>
</dbReference>
<dbReference type="Gene3D" id="3.30.40.10">
    <property type="entry name" value="Zinc/RING finger domain, C3HC4 (zinc finger)"/>
    <property type="match status" value="1"/>
</dbReference>
<keyword evidence="1" id="KW-0479">Metal-binding</keyword>
<evidence type="ECO:0000256" key="4">
    <source>
        <dbReference type="PROSITE-ProRule" id="PRU00175"/>
    </source>
</evidence>
<evidence type="ECO:0000256" key="1">
    <source>
        <dbReference type="ARBA" id="ARBA00022723"/>
    </source>
</evidence>
<sequence length="413" mass="45417">MAAENSHGAAAVGTDQTCAICLEDPTDPLHLPCGHSFCDGCLNEWRSRYGEEEEMKRKCPICRARIPPSKEMVATLHAYRVQKQLLEKNNDTSSLRYYDAYHLLKEAEERVGSDWDGVTVLEDNNDKPPVVMPDYIAKAIGKGDIKSVVKWINANRREDRANAALIADTASIPVLSAATTCGQLALMTHLLQLGANVDGRTIFGGTAISYAFKGKEDLNEKVRLLLSWGASFFPGRECSREDSISEARNYGHHEVARLLESELGGRRCEVVGLSERPELNGKTCVADEYLPASDQYKVTLENKAKEELLLGPSNLKRRDRTPEDCGYYLEFKNGRAVRHDFDSSEDCRAFVTALNGGEARPVVTEEAEAAAERAAAELLAELGLDDSPKDLANSDGQVKKSKKNVGGQSVRLP</sequence>
<protein>
    <recommendedName>
        <fullName evidence="6">RING-type domain-containing protein</fullName>
    </recommendedName>
</protein>
<dbReference type="Gene3D" id="1.25.40.20">
    <property type="entry name" value="Ankyrin repeat-containing domain"/>
    <property type="match status" value="1"/>
</dbReference>
<evidence type="ECO:0000313" key="8">
    <source>
        <dbReference type="Proteomes" id="UP000266841"/>
    </source>
</evidence>
<dbReference type="InterPro" id="IPR047153">
    <property type="entry name" value="TRIM45/56/19-like"/>
</dbReference>
<dbReference type="PROSITE" id="PS50089">
    <property type="entry name" value="ZF_RING_2"/>
    <property type="match status" value="1"/>
</dbReference>
<evidence type="ECO:0000313" key="7">
    <source>
        <dbReference type="EMBL" id="EJK55206.1"/>
    </source>
</evidence>
<feature type="domain" description="RING-type" evidence="6">
    <location>
        <begin position="18"/>
        <end position="63"/>
    </location>
</feature>
<dbReference type="InterPro" id="IPR036770">
    <property type="entry name" value="Ankyrin_rpt-contain_sf"/>
</dbReference>
<comment type="caution">
    <text evidence="7">The sequence shown here is derived from an EMBL/GenBank/DDBJ whole genome shotgun (WGS) entry which is preliminary data.</text>
</comment>
<dbReference type="InterPro" id="IPR017907">
    <property type="entry name" value="Znf_RING_CS"/>
</dbReference>
<dbReference type="SUPFAM" id="SSF57850">
    <property type="entry name" value="RING/U-box"/>
    <property type="match status" value="1"/>
</dbReference>
<dbReference type="Proteomes" id="UP000266841">
    <property type="component" value="Unassembled WGS sequence"/>
</dbReference>
<dbReference type="Pfam" id="PF13920">
    <property type="entry name" value="zf-C3HC4_3"/>
    <property type="match status" value="1"/>
</dbReference>
<name>K0S2M1_THAOC</name>
<dbReference type="OrthoDB" id="10009520at2759"/>
<reference evidence="7 8" key="1">
    <citation type="journal article" date="2012" name="Genome Biol.">
        <title>Genome and low-iron response of an oceanic diatom adapted to chronic iron limitation.</title>
        <authorList>
            <person name="Lommer M."/>
            <person name="Specht M."/>
            <person name="Roy A.S."/>
            <person name="Kraemer L."/>
            <person name="Andreson R."/>
            <person name="Gutowska M.A."/>
            <person name="Wolf J."/>
            <person name="Bergner S.V."/>
            <person name="Schilhabel M.B."/>
            <person name="Klostermeier U.C."/>
            <person name="Beiko R.G."/>
            <person name="Rosenstiel P."/>
            <person name="Hippler M."/>
            <person name="Laroche J."/>
        </authorList>
    </citation>
    <scope>NUCLEOTIDE SEQUENCE [LARGE SCALE GENOMIC DNA]</scope>
    <source>
        <strain evidence="7 8">CCMP1005</strain>
    </source>
</reference>
<dbReference type="AlphaFoldDB" id="K0S2M1"/>
<keyword evidence="8" id="KW-1185">Reference proteome</keyword>
<dbReference type="EMBL" id="AGNL01034551">
    <property type="protein sequence ID" value="EJK55206.1"/>
    <property type="molecule type" value="Genomic_DNA"/>
</dbReference>
<dbReference type="SUPFAM" id="SSF48403">
    <property type="entry name" value="Ankyrin repeat"/>
    <property type="match status" value="1"/>
</dbReference>
<accession>K0S2M1</accession>
<dbReference type="SMART" id="SM00184">
    <property type="entry name" value="RING"/>
    <property type="match status" value="1"/>
</dbReference>
<dbReference type="PANTHER" id="PTHR25462">
    <property type="entry name" value="BONUS, ISOFORM C-RELATED"/>
    <property type="match status" value="1"/>
</dbReference>
<evidence type="ECO:0000256" key="3">
    <source>
        <dbReference type="ARBA" id="ARBA00022833"/>
    </source>
</evidence>
<dbReference type="GO" id="GO:0008270">
    <property type="term" value="F:zinc ion binding"/>
    <property type="evidence" value="ECO:0007669"/>
    <property type="project" value="UniProtKB-KW"/>
</dbReference>
<evidence type="ECO:0000259" key="6">
    <source>
        <dbReference type="PROSITE" id="PS50089"/>
    </source>
</evidence>
<gene>
    <name evidence="7" type="ORF">THAOC_25086</name>
</gene>
<organism evidence="7 8">
    <name type="scientific">Thalassiosira oceanica</name>
    <name type="common">Marine diatom</name>
    <dbReference type="NCBI Taxonomy" id="159749"/>
    <lineage>
        <taxon>Eukaryota</taxon>
        <taxon>Sar</taxon>
        <taxon>Stramenopiles</taxon>
        <taxon>Ochrophyta</taxon>
        <taxon>Bacillariophyta</taxon>
        <taxon>Coscinodiscophyceae</taxon>
        <taxon>Thalassiosirophycidae</taxon>
        <taxon>Thalassiosirales</taxon>
        <taxon>Thalassiosiraceae</taxon>
        <taxon>Thalassiosira</taxon>
    </lineage>
</organism>